<protein>
    <recommendedName>
        <fullName evidence="3">DNA alkylation repair enzyme</fullName>
    </recommendedName>
</protein>
<comment type="caution">
    <text evidence="1">The sequence shown here is derived from an EMBL/GenBank/DDBJ whole genome shotgun (WGS) entry which is preliminary data.</text>
</comment>
<dbReference type="AlphaFoldDB" id="A0A5C5Z8E7"/>
<dbReference type="Gene3D" id="1.25.40.290">
    <property type="entry name" value="ARM repeat domains"/>
    <property type="match status" value="1"/>
</dbReference>
<reference evidence="1 2" key="1">
    <citation type="submission" date="2019-02" db="EMBL/GenBank/DDBJ databases">
        <title>Deep-cultivation of Planctomycetes and their phenomic and genomic characterization uncovers novel biology.</title>
        <authorList>
            <person name="Wiegand S."/>
            <person name="Jogler M."/>
            <person name="Boedeker C."/>
            <person name="Pinto D."/>
            <person name="Vollmers J."/>
            <person name="Rivas-Marin E."/>
            <person name="Kohn T."/>
            <person name="Peeters S.H."/>
            <person name="Heuer A."/>
            <person name="Rast P."/>
            <person name="Oberbeckmann S."/>
            <person name="Bunk B."/>
            <person name="Jeske O."/>
            <person name="Meyerdierks A."/>
            <person name="Storesund J.E."/>
            <person name="Kallscheuer N."/>
            <person name="Luecker S."/>
            <person name="Lage O.M."/>
            <person name="Pohl T."/>
            <person name="Merkel B.J."/>
            <person name="Hornburger P."/>
            <person name="Mueller R.-W."/>
            <person name="Bruemmer F."/>
            <person name="Labrenz M."/>
            <person name="Spormann A.M."/>
            <person name="Op Den Camp H."/>
            <person name="Overmann J."/>
            <person name="Amann R."/>
            <person name="Jetten M.S.M."/>
            <person name="Mascher T."/>
            <person name="Medema M.H."/>
            <person name="Devos D.P."/>
            <person name="Kaster A.-K."/>
            <person name="Ovreas L."/>
            <person name="Rohde M."/>
            <person name="Galperin M.Y."/>
            <person name="Jogler C."/>
        </authorList>
    </citation>
    <scope>NUCLEOTIDE SEQUENCE [LARGE SCALE GENOMIC DNA]</scope>
    <source>
        <strain evidence="1 2">CA13</strain>
    </source>
</reference>
<evidence type="ECO:0000313" key="2">
    <source>
        <dbReference type="Proteomes" id="UP000315010"/>
    </source>
</evidence>
<dbReference type="SUPFAM" id="SSF48371">
    <property type="entry name" value="ARM repeat"/>
    <property type="match status" value="1"/>
</dbReference>
<organism evidence="1 2">
    <name type="scientific">Novipirellula herctigrandis</name>
    <dbReference type="NCBI Taxonomy" id="2527986"/>
    <lineage>
        <taxon>Bacteria</taxon>
        <taxon>Pseudomonadati</taxon>
        <taxon>Planctomycetota</taxon>
        <taxon>Planctomycetia</taxon>
        <taxon>Pirellulales</taxon>
        <taxon>Pirellulaceae</taxon>
        <taxon>Novipirellula</taxon>
    </lineage>
</organism>
<evidence type="ECO:0008006" key="3">
    <source>
        <dbReference type="Google" id="ProtNLM"/>
    </source>
</evidence>
<sequence length="396" mass="44866">MRSSVFSVDLKEDSSHRMASKKSGTGFSLKDQLFNSERVHYLAGLFHAANDGFDKASFIQATVKRFSKLELKERIVHIASILEDHLSPDYRVAAKQIADALPPPLDPTNTDDDFGDFIFMPLGEFVVRNGLAKEHLKLSLKTLKILTQRVSMEDAIRAFINTHTAETMNELQKWSTDRHYHVRRLVSEGTRPLLPWSKRLTIEPTVAIPLLDTLHADSTRFVTRSVSNHLNDVAKSHPKVVMSTLERWKNQNKQNATELDWMSKNALRTLVKQGNSQALKFLGFRSNPKIEVSKFSVKRSRLKPGDAIEFSFTVTAMRDEALMVDFVIDFVKANGKLSPKVHKLKQIRLSKGQSTNVVKRHVLRANATTYTLYPGTHHLTLQINGKAFGSDCFELQ</sequence>
<accession>A0A5C5Z8E7</accession>
<gene>
    <name evidence="1" type="ORF">CA13_50860</name>
</gene>
<keyword evidence="2" id="KW-1185">Reference proteome</keyword>
<dbReference type="EMBL" id="SJPJ01000001">
    <property type="protein sequence ID" value="TWT83619.1"/>
    <property type="molecule type" value="Genomic_DNA"/>
</dbReference>
<dbReference type="InterPro" id="IPR016024">
    <property type="entry name" value="ARM-type_fold"/>
</dbReference>
<name>A0A5C5Z8E7_9BACT</name>
<dbReference type="Proteomes" id="UP000315010">
    <property type="component" value="Unassembled WGS sequence"/>
</dbReference>
<proteinExistence type="predicted"/>
<evidence type="ECO:0000313" key="1">
    <source>
        <dbReference type="EMBL" id="TWT83619.1"/>
    </source>
</evidence>